<evidence type="ECO:0000256" key="3">
    <source>
        <dbReference type="ARBA" id="ARBA00022771"/>
    </source>
</evidence>
<dbReference type="InterPro" id="IPR036236">
    <property type="entry name" value="Znf_C2H2_sf"/>
</dbReference>
<keyword evidence="2" id="KW-0677">Repeat</keyword>
<comment type="caution">
    <text evidence="7">The sequence shown here is derived from an EMBL/GenBank/DDBJ whole genome shotgun (WGS) entry which is preliminary data.</text>
</comment>
<dbReference type="PROSITE" id="PS00028">
    <property type="entry name" value="ZINC_FINGER_C2H2_1"/>
    <property type="match status" value="12"/>
</dbReference>
<evidence type="ECO:0000313" key="7">
    <source>
        <dbReference type="EMBL" id="CAL8098055.1"/>
    </source>
</evidence>
<evidence type="ECO:0000313" key="8">
    <source>
        <dbReference type="Proteomes" id="UP001642540"/>
    </source>
</evidence>
<dbReference type="Proteomes" id="UP001642540">
    <property type="component" value="Unassembled WGS sequence"/>
</dbReference>
<protein>
    <recommendedName>
        <fullName evidence="6">C2H2-type domain-containing protein</fullName>
    </recommendedName>
</protein>
<feature type="domain" description="C2H2-type" evidence="6">
    <location>
        <begin position="342"/>
        <end position="369"/>
    </location>
</feature>
<feature type="domain" description="C2H2-type" evidence="6">
    <location>
        <begin position="427"/>
        <end position="454"/>
    </location>
</feature>
<feature type="domain" description="C2H2-type" evidence="6">
    <location>
        <begin position="396"/>
        <end position="424"/>
    </location>
</feature>
<gene>
    <name evidence="7" type="ORF">ODALV1_LOCUS9820</name>
</gene>
<evidence type="ECO:0000259" key="6">
    <source>
        <dbReference type="PROSITE" id="PS50157"/>
    </source>
</evidence>
<feature type="domain" description="C2H2-type" evidence="6">
    <location>
        <begin position="78"/>
        <end position="105"/>
    </location>
</feature>
<feature type="domain" description="C2H2-type" evidence="6">
    <location>
        <begin position="283"/>
        <end position="310"/>
    </location>
</feature>
<feature type="domain" description="C2H2-type" evidence="6">
    <location>
        <begin position="50"/>
        <end position="77"/>
    </location>
</feature>
<dbReference type="PANTHER" id="PTHR24379">
    <property type="entry name" value="KRAB AND ZINC FINGER DOMAIN-CONTAINING"/>
    <property type="match status" value="1"/>
</dbReference>
<feature type="domain" description="C2H2-type" evidence="6">
    <location>
        <begin position="229"/>
        <end position="256"/>
    </location>
</feature>
<feature type="domain" description="C2H2-type" evidence="6">
    <location>
        <begin position="257"/>
        <end position="279"/>
    </location>
</feature>
<evidence type="ECO:0000256" key="5">
    <source>
        <dbReference type="PROSITE-ProRule" id="PRU00042"/>
    </source>
</evidence>
<keyword evidence="8" id="KW-1185">Reference proteome</keyword>
<organism evidence="7 8">
    <name type="scientific">Orchesella dallaii</name>
    <dbReference type="NCBI Taxonomy" id="48710"/>
    <lineage>
        <taxon>Eukaryota</taxon>
        <taxon>Metazoa</taxon>
        <taxon>Ecdysozoa</taxon>
        <taxon>Arthropoda</taxon>
        <taxon>Hexapoda</taxon>
        <taxon>Collembola</taxon>
        <taxon>Entomobryomorpha</taxon>
        <taxon>Entomobryoidea</taxon>
        <taxon>Orchesellidae</taxon>
        <taxon>Orchesellinae</taxon>
        <taxon>Orchesella</taxon>
    </lineage>
</organism>
<dbReference type="Gene3D" id="3.30.160.60">
    <property type="entry name" value="Classic Zinc Finger"/>
    <property type="match status" value="9"/>
</dbReference>
<feature type="domain" description="C2H2-type" evidence="6">
    <location>
        <begin position="313"/>
        <end position="341"/>
    </location>
</feature>
<dbReference type="SMART" id="SM00355">
    <property type="entry name" value="ZnF_C2H2"/>
    <property type="match status" value="14"/>
</dbReference>
<evidence type="ECO:0000256" key="2">
    <source>
        <dbReference type="ARBA" id="ARBA00022737"/>
    </source>
</evidence>
<dbReference type="Pfam" id="PF00096">
    <property type="entry name" value="zf-C2H2"/>
    <property type="match status" value="7"/>
</dbReference>
<dbReference type="SUPFAM" id="SSF57667">
    <property type="entry name" value="beta-beta-alpha zinc fingers"/>
    <property type="match status" value="8"/>
</dbReference>
<evidence type="ECO:0000256" key="4">
    <source>
        <dbReference type="ARBA" id="ARBA00022833"/>
    </source>
</evidence>
<dbReference type="EMBL" id="CAXLJM020000030">
    <property type="protein sequence ID" value="CAL8098055.1"/>
    <property type="molecule type" value="Genomic_DNA"/>
</dbReference>
<sequence>MNKSSTLCYVKLTRLSPSKIPNNTRIPLVVPTPNPTHKLSSDSTVKKRKYNCTICQKSFKNGSYLASHFFRHTNERPFKCQKCGRSFKTVNEVKIHQAVHSEVKRYCCSKCPKKYYSSVGLKNHVRKMHETNLRYPYRNNSFGCSVCHKKFQTATGLSHHLVLHSPTNLFYCVFCDYQSNFIERLKRHIRVHIREKPFQCQECGEPFSHPFSIKYHMKKAHSPEKWEKNKCVFCDKTYSTNGELVRHIKYHTGEKPFSCSICEKAFVLQYQLRSHIGAHKKLYSCSTCGKNYAKQAGLNRHKLRHSNTDPRQYTCDYCCAKFLDASNVRSHVNEVHQKIRPFSCEICGKYFSRAWSRNVHVATHFNEKRKCQFCNKWFSIGCFQRHLKKHNESSDSKCSTCGLRFLKSLKLMQHYLKEHVGSNDNFLSCFFCNKIFPSVRELQGHIDTHTGERPVVL</sequence>
<feature type="domain" description="C2H2-type" evidence="6">
    <location>
        <begin position="198"/>
        <end position="226"/>
    </location>
</feature>
<proteinExistence type="predicted"/>
<feature type="domain" description="C2H2-type" evidence="6">
    <location>
        <begin position="170"/>
        <end position="197"/>
    </location>
</feature>
<accession>A0ABP1QCB9</accession>
<feature type="domain" description="C2H2-type" evidence="6">
    <location>
        <begin position="142"/>
        <end position="169"/>
    </location>
</feature>
<dbReference type="PROSITE" id="PS50157">
    <property type="entry name" value="ZINC_FINGER_C2H2_2"/>
    <property type="match status" value="13"/>
</dbReference>
<keyword evidence="3 5" id="KW-0863">Zinc-finger</keyword>
<keyword evidence="1" id="KW-0479">Metal-binding</keyword>
<dbReference type="PANTHER" id="PTHR24379:SF127">
    <property type="entry name" value="BLOODY FINGERS-RELATED"/>
    <property type="match status" value="1"/>
</dbReference>
<name>A0ABP1QCB9_9HEXA</name>
<reference evidence="7 8" key="1">
    <citation type="submission" date="2024-08" db="EMBL/GenBank/DDBJ databases">
        <authorList>
            <person name="Cucini C."/>
            <person name="Frati F."/>
        </authorList>
    </citation>
    <scope>NUCLEOTIDE SEQUENCE [LARGE SCALE GENOMIC DNA]</scope>
</reference>
<dbReference type="InterPro" id="IPR013087">
    <property type="entry name" value="Znf_C2H2_type"/>
</dbReference>
<evidence type="ECO:0000256" key="1">
    <source>
        <dbReference type="ARBA" id="ARBA00022723"/>
    </source>
</evidence>
<feature type="domain" description="C2H2-type" evidence="6">
    <location>
        <begin position="106"/>
        <end position="129"/>
    </location>
</feature>
<keyword evidence="4" id="KW-0862">Zinc</keyword>